<dbReference type="Gene3D" id="2.60.40.10">
    <property type="entry name" value="Immunoglobulins"/>
    <property type="match status" value="1"/>
</dbReference>
<evidence type="ECO:0000256" key="13">
    <source>
        <dbReference type="PROSITE-ProRule" id="PRU00087"/>
    </source>
</evidence>
<dbReference type="FunFam" id="2.60.120.820:FF:000002">
    <property type="entry name" value="E3 ubiquitin-protein ligase MYCBP2 isoform X1"/>
    <property type="match status" value="1"/>
</dbReference>
<dbReference type="Pfam" id="PF03256">
    <property type="entry name" value="ANAPC10"/>
    <property type="match status" value="1"/>
</dbReference>
<protein>
    <recommendedName>
        <fullName evidence="5">RCR-type E3 ubiquitin transferase</fullName>
        <ecNumber evidence="5">2.3.2.33</ecNumber>
    </recommendedName>
</protein>
<name>A0A2J8PBC7_PANTR</name>
<evidence type="ECO:0000256" key="1">
    <source>
        <dbReference type="ARBA" id="ARBA00000333"/>
    </source>
</evidence>
<dbReference type="SUPFAM" id="SSF50985">
    <property type="entry name" value="RCC1/BLIP-II"/>
    <property type="match status" value="1"/>
</dbReference>
<feature type="region of interest" description="Disordered" evidence="15">
    <location>
        <begin position="3159"/>
        <end position="3184"/>
    </location>
</feature>
<evidence type="ECO:0000313" key="18">
    <source>
        <dbReference type="EMBL" id="PNI81326.1"/>
    </source>
</evidence>
<accession>A0A2J8PBC7</accession>
<evidence type="ECO:0000256" key="12">
    <source>
        <dbReference type="ARBA" id="ARBA00023273"/>
    </source>
</evidence>
<dbReference type="GO" id="GO:0061630">
    <property type="term" value="F:ubiquitin protein ligase activity"/>
    <property type="evidence" value="ECO:0007669"/>
    <property type="project" value="UniProtKB-EC"/>
</dbReference>
<dbReference type="InterPro" id="IPR017868">
    <property type="entry name" value="Filamin/ABP280_repeat-like"/>
</dbReference>
<feature type="region of interest" description="Disordered" evidence="15">
    <location>
        <begin position="171"/>
        <end position="191"/>
    </location>
</feature>
<keyword evidence="6" id="KW-0808">Transferase</keyword>
<comment type="subcellular location">
    <subcellularLocation>
        <location evidence="2">Cell projection</location>
        <location evidence="2">Axon</location>
    </subcellularLocation>
</comment>
<dbReference type="PROSITE" id="PS51284">
    <property type="entry name" value="DOC"/>
    <property type="match status" value="1"/>
</dbReference>
<feature type="region of interest" description="Disordered" evidence="15">
    <location>
        <begin position="1823"/>
        <end position="1842"/>
    </location>
</feature>
<feature type="region of interest" description="Disordered" evidence="15">
    <location>
        <begin position="2497"/>
        <end position="2574"/>
    </location>
</feature>
<feature type="region of interest" description="Disordered" evidence="15">
    <location>
        <begin position="2620"/>
        <end position="2639"/>
    </location>
</feature>
<dbReference type="InterPro" id="IPR013083">
    <property type="entry name" value="Znf_RING/FYVE/PHD"/>
</dbReference>
<dbReference type="Gene3D" id="3.30.40.10">
    <property type="entry name" value="Zinc/RING finger domain, C3HC4 (zinc finger)"/>
    <property type="match status" value="1"/>
</dbReference>
<dbReference type="FunFam" id="2.60.120.820:FF:000003">
    <property type="entry name" value="E3 ubiquitin-protein ligase MYCBP2 isoform X2"/>
    <property type="match status" value="1"/>
</dbReference>
<dbReference type="EMBL" id="NBAG03000217">
    <property type="protein sequence ID" value="PNI81326.1"/>
    <property type="molecule type" value="Genomic_DNA"/>
</dbReference>
<dbReference type="InterPro" id="IPR001841">
    <property type="entry name" value="Znf_RING"/>
</dbReference>
<feature type="compositionally biased region" description="Basic and acidic residues" evidence="15">
    <location>
        <begin position="2529"/>
        <end position="2538"/>
    </location>
</feature>
<dbReference type="GO" id="GO:0008270">
    <property type="term" value="F:zinc ion binding"/>
    <property type="evidence" value="ECO:0007669"/>
    <property type="project" value="UniProtKB-KW"/>
</dbReference>
<dbReference type="PROSITE" id="PS50194">
    <property type="entry name" value="FILAMIN_REPEAT"/>
    <property type="match status" value="1"/>
</dbReference>
<dbReference type="PANTHER" id="PTHR45943">
    <property type="entry name" value="E3 UBIQUITIN-PROTEIN LIGASE MYCBP2"/>
    <property type="match status" value="1"/>
</dbReference>
<feature type="repeat" description="Filamin" evidence="13">
    <location>
        <begin position="1843"/>
        <end position="1936"/>
    </location>
</feature>
<feature type="compositionally biased region" description="Basic and acidic residues" evidence="15">
    <location>
        <begin position="2329"/>
        <end position="2339"/>
    </location>
</feature>
<dbReference type="InterPro" id="IPR014756">
    <property type="entry name" value="Ig_E-set"/>
</dbReference>
<dbReference type="PROSITE" id="PS50089">
    <property type="entry name" value="ZF_RING_2"/>
    <property type="match status" value="1"/>
</dbReference>
<comment type="catalytic activity">
    <reaction evidence="1">
        <text>[E2 ubiquitin-conjugating enzyme]-S-ubiquitinyl-L-cysteine + [acceptor protein]-L-threonine = [E2 ubiquitin-conjugating enzyme]-L-cysteine + [acceptor protein]-3-O-ubiquitinyl-L-threonine.</text>
        <dbReference type="EC" id="2.3.2.33"/>
    </reaction>
</comment>
<comment type="similarity">
    <text evidence="4">Belongs to the RING-Cys relay (RCR) family.</text>
</comment>
<evidence type="ECO:0000256" key="15">
    <source>
        <dbReference type="SAM" id="MobiDB-lite"/>
    </source>
</evidence>
<evidence type="ECO:0000256" key="4">
    <source>
        <dbReference type="ARBA" id="ARBA00005415"/>
    </source>
</evidence>
<dbReference type="Proteomes" id="UP000236370">
    <property type="component" value="Unassembled WGS sequence"/>
</dbReference>
<dbReference type="EC" id="2.3.2.33" evidence="5"/>
<feature type="compositionally biased region" description="Basic and acidic residues" evidence="15">
    <location>
        <begin position="2296"/>
        <end position="2314"/>
    </location>
</feature>
<feature type="compositionally biased region" description="Basic residues" evidence="15">
    <location>
        <begin position="99"/>
        <end position="123"/>
    </location>
</feature>
<dbReference type="SUPFAM" id="SSF57850">
    <property type="entry name" value="RING/U-box"/>
    <property type="match status" value="1"/>
</dbReference>
<evidence type="ECO:0000256" key="5">
    <source>
        <dbReference type="ARBA" id="ARBA00012249"/>
    </source>
</evidence>
<dbReference type="SUPFAM" id="SSF81296">
    <property type="entry name" value="E set domains"/>
    <property type="match status" value="1"/>
</dbReference>
<keyword evidence="12" id="KW-0966">Cell projection</keyword>
<dbReference type="InterPro" id="IPR004939">
    <property type="entry name" value="APC_su10/DOC_dom"/>
</dbReference>
<dbReference type="InterPro" id="IPR008979">
    <property type="entry name" value="Galactose-bd-like_sf"/>
</dbReference>
<dbReference type="Gene3D" id="2.60.120.260">
    <property type="entry name" value="Galactose-binding domain-like"/>
    <property type="match status" value="1"/>
</dbReference>
<dbReference type="FunFam" id="2.60.120.260:FF:000011">
    <property type="entry name" value="E3 ubiquitin-protein ligase MYCBP2 isoform X1"/>
    <property type="match status" value="1"/>
</dbReference>
<dbReference type="Pfam" id="PF13540">
    <property type="entry name" value="RCC1_2"/>
    <property type="match status" value="1"/>
</dbReference>
<evidence type="ECO:0000256" key="7">
    <source>
        <dbReference type="ARBA" id="ARBA00022723"/>
    </source>
</evidence>
<evidence type="ECO:0000313" key="19">
    <source>
        <dbReference type="Proteomes" id="UP000236370"/>
    </source>
</evidence>
<feature type="compositionally biased region" description="Basic and acidic residues" evidence="15">
    <location>
        <begin position="2414"/>
        <end position="2425"/>
    </location>
</feature>
<evidence type="ECO:0000256" key="8">
    <source>
        <dbReference type="ARBA" id="ARBA00022737"/>
    </source>
</evidence>
<keyword evidence="9 14" id="KW-0863">Zinc-finger</keyword>
<feature type="region of interest" description="Disordered" evidence="15">
    <location>
        <begin position="3469"/>
        <end position="3488"/>
    </location>
</feature>
<dbReference type="FunFam" id="3.30.40.10:FF:000078">
    <property type="entry name" value="E3 ubiquitin-protein ligase MYCBP2 isoform X1"/>
    <property type="match status" value="1"/>
</dbReference>
<dbReference type="Pfam" id="PF08005">
    <property type="entry name" value="PHR"/>
    <property type="match status" value="2"/>
</dbReference>
<keyword evidence="11" id="KW-0862">Zinc</keyword>
<evidence type="ECO:0000259" key="16">
    <source>
        <dbReference type="PROSITE" id="PS50089"/>
    </source>
</evidence>
<dbReference type="SMART" id="SM01337">
    <property type="entry name" value="APC10"/>
    <property type="match status" value="1"/>
</dbReference>
<feature type="compositionally biased region" description="Polar residues" evidence="15">
    <location>
        <begin position="2340"/>
        <end position="2364"/>
    </location>
</feature>
<dbReference type="Gene3D" id="2.130.10.30">
    <property type="entry name" value="Regulator of chromosome condensation 1/beta-lactamase-inhibitor protein II"/>
    <property type="match status" value="1"/>
</dbReference>
<dbReference type="SMART" id="SM00184">
    <property type="entry name" value="RING"/>
    <property type="match status" value="1"/>
</dbReference>
<reference evidence="18 19" key="1">
    <citation type="submission" date="2017-12" db="EMBL/GenBank/DDBJ databases">
        <title>High-resolution comparative analysis of great ape genomes.</title>
        <authorList>
            <person name="Pollen A."/>
            <person name="Hastie A."/>
            <person name="Hormozdiari F."/>
            <person name="Dougherty M."/>
            <person name="Liu R."/>
            <person name="Chaisson M."/>
            <person name="Hoppe E."/>
            <person name="Hill C."/>
            <person name="Pang A."/>
            <person name="Hillier L."/>
            <person name="Baker C."/>
            <person name="Armstrong J."/>
            <person name="Shendure J."/>
            <person name="Paten B."/>
            <person name="Wilson R."/>
            <person name="Chao H."/>
            <person name="Schneider V."/>
            <person name="Ventura M."/>
            <person name="Kronenberg Z."/>
            <person name="Murali S."/>
            <person name="Gordon D."/>
            <person name="Cantsilieris S."/>
            <person name="Munson K."/>
            <person name="Nelson B."/>
            <person name="Raja A."/>
            <person name="Underwood J."/>
            <person name="Diekhans M."/>
            <person name="Fiddes I."/>
            <person name="Haussler D."/>
            <person name="Eichler E."/>
        </authorList>
    </citation>
    <scope>NUCLEOTIDE SEQUENCE [LARGE SCALE GENOMIC DNA]</scope>
    <source>
        <strain evidence="18">Yerkes chimp pedigree #C0471</strain>
    </source>
</reference>
<evidence type="ECO:0000256" key="6">
    <source>
        <dbReference type="ARBA" id="ARBA00022679"/>
    </source>
</evidence>
<sequence length="4232" mass="465217">MMCAATASPAAASSGLGGDGFYPAATFSSSPAPGALFMPVPDGSVAAAGLGLGLPAADSRGHYQLLLSGRALADRYRRIYTAALNDRDQGGGSAGHPASRNKKILNKKKLKRKQKSKSKVKTRSKSENLENTVIIPDIKLHSNPSAFNIYCNVRHCVLEWQKKEISLAAASKNSVQSGESDSDEEEESKEPPIKLPKGYLLYRDVNNHSMTAIRISPETLEQDGTVMLPDCHTEGQNILFTDGEYINQIAASRDDGFVVRIFATSTEPVLQQELQLKLARKCLHACGISLFDLEKDLHIITKSRRQSKPYKPKKIIKMEGKIVVYTACNNGSSSVISKDGELYMFGKDAIYSDSSSLVTDLKGHFVTQVAMGKAHTCVLMKNGEVWTFGVNNKGQCGRDTGAMNQGGKGFGVENMATAMDEDLEEELDEKDEKSMMCPPGMHKWKLEQCMVCTVCGDCTGYGASCVSSGRPDRVPGGIILKMEVEKEAKRMQAKSQHTLQALCDLTVSSGQSKSAVDFTIQKGQLGRPILDVPYWNAKPAPMPNIGSKYGRKATWIGASGDQTFLRIDEALINSHVLATSEIFASKHIIGLVPASISEPPPFKCLLINKVDGSCKTFNDSEQEDLQGFGVCLDPVYDVIWRFRPNTRELWCYNAVVADARLPSAADMQSRCSILSPELALPTGSRALTTRSHAALHILGCLDTLAAMQDLKMGVASTEEETQAVMKVYSKEDYSVVNRFESHGGGWGYSAHSVEAIRFSADTDILLGGLGLFGGRGEYTAKIKLFELGPDGGDHETDGDLLAETDVLAYDCAAREKYAMMFDEPVLLQAGWWYVAWARVSGPSSDCGSHGQASITTDDGVVFQFKSSKKSNNGTDVNAGQIPQLLYRLPTSDGSASKGKQQTSEPVHILKRSFARTVSVECFESLLSILHWSWTTLVLGVEELRGLKGFQFTATLLDLERLRFVGTCCLRLLRVYTCEIYPVSATGKAVVEETSKLAECIGKTRTLLRKILSEGVDHCMVKLDNDPQGYLSQPLSLLEAVLQECHNTFTACFHSFYPTPALQWACLCDLLNCLDQDIQEANFKTSSSRLLAAVMSALCHTSVKLTSIFPIAYDGEVLLRSIVKQVSTENDSTLVHRFPLLVAHMEKLSQSEENISGMTSFREVLEKMLVIVVLPVRNSLRRENELFSSHLVSNTCGLLASIVSELTASALGSEVDGLNSLHSVKASANRFTKTSQGRSWNTGNGSPDAICFSVDKPGIVVVGFSVYGGGGIHEYELEVLVDDSEHAGDSTHSHRWTSLELVKGTYTTDDSPSDIAEIRLDKVVPLKENVKYAVRLRNYGSRTANGDGGMTTVQCPDGVTFTFSTCSLSSNGTNQTRGQIPQILYYRSEFDGDLQSQLLSKANEEDKNCSRALSVVSTVVRASKDLLHRALAVDADDIPELLSSSSLFSMLLPLIIAYIGPVAAAIPKVAVEVFGLVQQLLPSVAILNQKYAPPAFNPNQSTDSTTGNQPEQGLSACTTSNHYAVIESEHPYKPACVMHYKVTFPECVRWMTIEFDPQCGTAQSEDVLRLLIPVRTVQNSGYGPKLTSVHENLNSWIELKKFSGSSGWPTMVLVLPGNEALFSLETASDYVKDDKASFYGFKCFAIGYEFSPGPDEGVIQLEKELANLGGVCAAALMKKDLALPIGNELEEDLEILEEAALQVCKTHSGILGKGLALSHSPTILEALEGNLPLQIQSNEQSFLDDFIACVPGSSGGRLARWLQPDSYADPQKTSLILNKDDIRCGWPTTITVQTKDQYGDVVHVPNMKVEVKAVPVSQKKMSLQQDQAKKPQRIPGSPAVTAASSNTDMTYGGLASPKLDVSYEPMIVKEARYIAITMMKVYENYSFEELRFASPTPKRPSENMLIRVNNDGTYCANWTPGAIGLYTLHVTIDGIEIDAGLEVKVKDPPKGMIPPGTQLVKPKSEPQPNKVRKFVAKDSAGLRIRSHPSLQSEQIGIVKVNGTITFIDEIHNDDGVWLRLNDETIKKYVPNMNGYTEAWCLSFNQHLGKSLLVPVDESKTNTDDFFKDINSCCPQEATMQEQDMPFLRGGPGMYKVVKTGPSGHNIRSCPNLRGIPIGMLVLGNKVKAVGEVTNSEGTWVQLDQNSMVEFCESDEGEAWSLARDRGGNQYLRHEDEQVLLDQNSQTPPPSPFSVQAFNKGASCSAQGFDYGLGNSKGDQLSAILNSIQSRPNLPAPSIFDQAAKPPSSLVHSPFVFGQPLSFQQPQLQSDRGNISTSSKPASTSGKSELSSKHSRSLKPDGRMSRTTADQKKPRGTESLSASESLILKSDAAKLRSDSHSRSLSPNHNTLQTLKSDGRMPSSSRAESPGPGSRLSSPKPKTLPANRSSPSGASSPRSSSPHDKNLPQKSTAPVKTKLDPPRERSKSDSYTLDPDTLRKKKMPLTEPLRGRSTSPKPKSVPKDSTDSPGSENRAPSPHVVQENLHSEVVEVCTSSTLKTNSLTDSTCDDSSEFKSVDEGSNKVHFSIGKAPLKDEQEMRASPKISRKCANRHTRPKKEKSSFLFKGDGSKPLEPAKQAMSPSVAECARAVFASFLWHEGIVHDAMACSSFLKFHPELSKEHAPIRSSLNSQQPTEEKETKLKNRHSLEISSALNMFNIAPHGPDISKMGSINKNKVLSMLKEPPLHEKCEDGKTETTFEMSMHHTMKSKSPLPLTLQHLVAFWEDISLATIKAASQNMIFPSPGSCAVLKKKECEKENKKSKKEKKKKEKAEVRPRGNLFGEMAQLAVGGPEKDTICELCGESHPYPVTYHMRQAHPGCGRYAGGQGYNSIGHFCGGWAGNCGDGGIGGSTWYLVCDRCREKYLREKQAAAREKVKQSRRKPMQVKTPRALPTMEAHQVIKANALFLLSLSSAAEPSILCYHPAKPFQSQLPSVKEGISEDLPVKMPCLYLQTLARHHHENFVGYQDDNLFQDEMRYLRSTSVPAPYISVTPDASPNVFEEPESNMKSMPPSLETSPITDTDLAKRTVFQRSYSVVASEYDKQHSILPARVKAIPRRRVNSGDTEVGSSLLRHPSPELSRLISAHSSLSKGERNFQWPVLAFVIQHHDLEGLEIAMKQALRKSACRVFAMEAFNWLLCNVIQTTSLHDILWHFVASLTPAPVEPEEEEDEENKTNKENSEQEKDTRVCEHPLSDIVIAGEAAHPLPHTFHRLLQTISDLMMSLPSGSSLQQMALRCWSLKFKQSDHQFLHQSNVFHHINNILSKSDDGDSEESFSISIQSGFEAMSQELCIVMCLKDLTSIVDIKTSSRPAMIGSLTDGSTETFWESGDEDKNKTKNITINCVKGINARYVSVHVDNSRDLGNKVTSMTFLTGKAVEDLCRIKQVDLDSRHIGWVTSELPGGDNHIIKIELKGPENTLRVRQVKVLGWKDGESTKIAGQISASVAQQRNCEAETLRVFRLITSQVFGKLISGDAEPTPEQEEKALLSSPEGEEKVYNATSDADLKEHMVGIIFSRSKLTNLQKQVCAHIVQAIRMEATRVREEWEHAISSKENANSQPNDEDASSDAYCFELLSMVLALSGSNVGRQYLAQQLTLLQDLFSLLHTASPRVQRQVTSLLRRVLPEVTPSRLASIIGVKSLPPADISDIIHSTEKGDWNKLGILDMFLGCIAKALTVQLKAKGTTITGTAGTTVGKGVTTVTLPMIFNSSYLRRGESHWWMKGSTPTQISEIIIKLIKDMAAGHLSEAWSRVTKNAIAETIIALTKMEEEFRSPVRCIATTRLWLALASLCVLDQDHVDRLSSGRWMGKDGQQKQMPMCDNHDDGETAAIILCNVCGNLCTDCDRFLHLHRRTKTHQRQVFKEEEEAIKVDLHEGCGRTKLFWLMALADSKTMKAMVEFREHTGKPTTSSSEACRFCGSRSGTELSAVGSVCSDADCQEYAKIACSKTHPCGHPCGGVKNEEHCLPCLHGCDKSATSLKQDADDMCMICFTEALSAAPAIQLDCSHIFHLQCCRRVLENRWLGPRITFGFISCPICKNKINHIVLKDLLDPIKELYEDVRRKALMRLEYEGLHKSEAITTPGVRFYNDPAGYAMNRYAYYVCYKCRKAYFGGEARCDAEAGRGDDYDPRELICGACSDVSRAQMCPKHGTDFLEYKCRYCCSVAVFFCFGTTHFCNACHDDFQRMTSIPKEELPHCPAGPKGKQLEGTECPLHVVHPPTGEEFALGCGVCRNAHTF</sequence>
<comment type="pathway">
    <text evidence="3">Protein modification; protein ubiquitination.</text>
</comment>
<dbReference type="PANTHER" id="PTHR45943:SF1">
    <property type="entry name" value="E3 UBIQUITIN-PROTEIN LIGASE MYCBP2"/>
    <property type="match status" value="1"/>
</dbReference>
<keyword evidence="10" id="KW-0833">Ubl conjugation pathway</keyword>
<feature type="compositionally biased region" description="Basic residues" evidence="15">
    <location>
        <begin position="2542"/>
        <end position="2555"/>
    </location>
</feature>
<keyword evidence="8" id="KW-0677">Repeat</keyword>
<feature type="region of interest" description="Disordered" evidence="15">
    <location>
        <begin position="2263"/>
        <end position="2485"/>
    </location>
</feature>
<dbReference type="InterPro" id="IPR038648">
    <property type="entry name" value="PHR_sf"/>
</dbReference>
<feature type="compositionally biased region" description="Low complexity" evidence="15">
    <location>
        <begin position="2382"/>
        <end position="2397"/>
    </location>
</feature>
<dbReference type="CDD" id="cd16463">
    <property type="entry name" value="RING-H2_PHR"/>
    <property type="match status" value="1"/>
</dbReference>
<dbReference type="InterPro" id="IPR013783">
    <property type="entry name" value="Ig-like_fold"/>
</dbReference>
<evidence type="ECO:0000256" key="3">
    <source>
        <dbReference type="ARBA" id="ARBA00004906"/>
    </source>
</evidence>
<dbReference type="InterPro" id="IPR012983">
    <property type="entry name" value="PHR"/>
</dbReference>
<feature type="compositionally biased region" description="Polar residues" evidence="15">
    <location>
        <begin position="2269"/>
        <end position="2287"/>
    </location>
</feature>
<gene>
    <name evidence="18" type="ORF">CK820_G0004534</name>
</gene>
<feature type="domain" description="DOC" evidence="17">
    <location>
        <begin position="3272"/>
        <end position="3450"/>
    </location>
</feature>
<dbReference type="SUPFAM" id="SSF49785">
    <property type="entry name" value="Galactose-binding domain-like"/>
    <property type="match status" value="1"/>
</dbReference>
<dbReference type="Gene3D" id="2.60.120.820">
    <property type="entry name" value="PHR domain"/>
    <property type="match status" value="2"/>
</dbReference>
<evidence type="ECO:0000256" key="14">
    <source>
        <dbReference type="PROSITE-ProRule" id="PRU00175"/>
    </source>
</evidence>
<feature type="compositionally biased region" description="Basic and acidic residues" evidence="15">
    <location>
        <begin position="2509"/>
        <end position="2519"/>
    </location>
</feature>
<evidence type="ECO:0000259" key="17">
    <source>
        <dbReference type="PROSITE" id="PS51284"/>
    </source>
</evidence>
<dbReference type="GO" id="GO:0030424">
    <property type="term" value="C:axon"/>
    <property type="evidence" value="ECO:0007669"/>
    <property type="project" value="UniProtKB-SubCell"/>
</dbReference>
<comment type="caution">
    <text evidence="18">The sequence shown here is derived from an EMBL/GenBank/DDBJ whole genome shotgun (WGS) entry which is preliminary data.</text>
</comment>
<evidence type="ECO:0000256" key="9">
    <source>
        <dbReference type="ARBA" id="ARBA00022771"/>
    </source>
</evidence>
<keyword evidence="7" id="KW-0479">Metal-binding</keyword>
<dbReference type="CDD" id="cd19799">
    <property type="entry name" value="Bbox2_MYCBP2"/>
    <property type="match status" value="1"/>
</dbReference>
<organism evidence="18 19">
    <name type="scientific">Pan troglodytes</name>
    <name type="common">Chimpanzee</name>
    <dbReference type="NCBI Taxonomy" id="9598"/>
    <lineage>
        <taxon>Eukaryota</taxon>
        <taxon>Metazoa</taxon>
        <taxon>Chordata</taxon>
        <taxon>Craniata</taxon>
        <taxon>Vertebrata</taxon>
        <taxon>Euteleostomi</taxon>
        <taxon>Mammalia</taxon>
        <taxon>Eutheria</taxon>
        <taxon>Euarchontoglires</taxon>
        <taxon>Primates</taxon>
        <taxon>Haplorrhini</taxon>
        <taxon>Catarrhini</taxon>
        <taxon>Hominidae</taxon>
        <taxon>Pan</taxon>
    </lineage>
</organism>
<evidence type="ECO:0000256" key="10">
    <source>
        <dbReference type="ARBA" id="ARBA00022786"/>
    </source>
</evidence>
<dbReference type="InterPro" id="IPR009091">
    <property type="entry name" value="RCC1/BLIP-II"/>
</dbReference>
<feature type="region of interest" description="Disordered" evidence="15">
    <location>
        <begin position="86"/>
        <end position="127"/>
    </location>
</feature>
<feature type="compositionally biased region" description="Basic and acidic residues" evidence="15">
    <location>
        <begin position="3170"/>
        <end position="3184"/>
    </location>
</feature>
<feature type="domain" description="RING-type" evidence="16">
    <location>
        <begin position="3982"/>
        <end position="4033"/>
    </location>
</feature>
<evidence type="ECO:0000256" key="2">
    <source>
        <dbReference type="ARBA" id="ARBA00004489"/>
    </source>
</evidence>
<proteinExistence type="inferred from homology"/>
<evidence type="ECO:0000256" key="11">
    <source>
        <dbReference type="ARBA" id="ARBA00022833"/>
    </source>
</evidence>